<evidence type="ECO:0000313" key="2">
    <source>
        <dbReference type="Proteomes" id="UP000076595"/>
    </source>
</evidence>
<protein>
    <recommendedName>
        <fullName evidence="3">Arc-like DNA binding domain-containing protein</fullName>
    </recommendedName>
</protein>
<proteinExistence type="predicted"/>
<dbReference type="EMBL" id="CP011120">
    <property type="protein sequence ID" value="ANA12927.1"/>
    <property type="molecule type" value="Genomic_DNA"/>
</dbReference>
<sequence length="104" mass="11934">MAMTDELPDSLFKLRLTGPLRKRLENEAAKRGLTLTAEILRRIDETFSDSAEKIAALEREVFDGERGNAALLEFCRYLDDDLKTIHGWVDDLRWRAGVLPENKD</sequence>
<dbReference type="RefSeq" id="WP_063353471.1">
    <property type="nucleotide sequence ID" value="NZ_CP011120.1"/>
</dbReference>
<dbReference type="InterPro" id="IPR013321">
    <property type="entry name" value="Arc_rbn_hlx_hlx"/>
</dbReference>
<dbReference type="Gene3D" id="1.10.1220.10">
    <property type="entry name" value="Met repressor-like"/>
    <property type="match status" value="1"/>
</dbReference>
<dbReference type="SUPFAM" id="SSF47598">
    <property type="entry name" value="Ribbon-helix-helix"/>
    <property type="match status" value="1"/>
</dbReference>
<dbReference type="InterPro" id="IPR010985">
    <property type="entry name" value="Ribbon_hlx_hlx"/>
</dbReference>
<gene>
    <name evidence="1" type="ORF">WG31_01955</name>
</gene>
<accession>A0ABM6AH80</accession>
<name>A0ABM6AH80_9PROT</name>
<keyword evidence="2" id="KW-1185">Reference proteome</keyword>
<evidence type="ECO:0008006" key="3">
    <source>
        <dbReference type="Google" id="ProtNLM"/>
    </source>
</evidence>
<dbReference type="Proteomes" id="UP000076595">
    <property type="component" value="Chromosome"/>
</dbReference>
<organism evidence="1 2">
    <name type="scientific">Acetobacter oryzifermentans</name>
    <dbReference type="NCBI Taxonomy" id="1633874"/>
    <lineage>
        <taxon>Bacteria</taxon>
        <taxon>Pseudomonadati</taxon>
        <taxon>Pseudomonadota</taxon>
        <taxon>Alphaproteobacteria</taxon>
        <taxon>Acetobacterales</taxon>
        <taxon>Acetobacteraceae</taxon>
        <taxon>Acetobacter</taxon>
    </lineage>
</organism>
<evidence type="ECO:0000313" key="1">
    <source>
        <dbReference type="EMBL" id="ANA12927.1"/>
    </source>
</evidence>
<reference evidence="1 2" key="1">
    <citation type="submission" date="2015-03" db="EMBL/GenBank/DDBJ databases">
        <title>Genome study of Acetobacter sp. SLV-7.</title>
        <authorList>
            <person name="Cho G.Y."/>
            <person name="Jeon C.O."/>
        </authorList>
    </citation>
    <scope>NUCLEOTIDE SEQUENCE [LARGE SCALE GENOMIC DNA]</scope>
    <source>
        <strain evidence="1 2">SLV-7</strain>
    </source>
</reference>